<sequence length="270" mass="28981">MLEDLMVALAQAERMGRLGTTVEGLVSAALRVLPKQKRIAVAMAHRRAVVLQRRQARRQGGADGGQGGNGDSSADDSDEGENYSTRMPSLHDLPLEVIEAVFQQLGPVELARCACVSRSWREVVVSPHMDGVWRQLFHLTFPRSSLGAAATPASGSGALPAPAYMGFRAAALGKPRRLSRWSGRVLRDGTLSWMCTDALRRLPASALRALKFPTEGQVVQWACGRRRLVASSSSSEASDANASESSDSDGDKGTAEQLTRMKLWAAPTVA</sequence>
<evidence type="ECO:0000256" key="1">
    <source>
        <dbReference type="SAM" id="MobiDB-lite"/>
    </source>
</evidence>
<evidence type="ECO:0000313" key="3">
    <source>
        <dbReference type="EMBL" id="KAG2453675.1"/>
    </source>
</evidence>
<dbReference type="GO" id="GO:0031146">
    <property type="term" value="P:SCF-dependent proteasomal ubiquitin-dependent protein catabolic process"/>
    <property type="evidence" value="ECO:0007669"/>
    <property type="project" value="TreeGrafter"/>
</dbReference>
<organism evidence="3 4">
    <name type="scientific">Chlamydomonas schloesseri</name>
    <dbReference type="NCBI Taxonomy" id="2026947"/>
    <lineage>
        <taxon>Eukaryota</taxon>
        <taxon>Viridiplantae</taxon>
        <taxon>Chlorophyta</taxon>
        <taxon>core chlorophytes</taxon>
        <taxon>Chlorophyceae</taxon>
        <taxon>CS clade</taxon>
        <taxon>Chlamydomonadales</taxon>
        <taxon>Chlamydomonadaceae</taxon>
        <taxon>Chlamydomonas</taxon>
    </lineage>
</organism>
<dbReference type="SUPFAM" id="SSF81383">
    <property type="entry name" value="F-box domain"/>
    <property type="match status" value="1"/>
</dbReference>
<keyword evidence="4" id="KW-1185">Reference proteome</keyword>
<feature type="compositionally biased region" description="Gly residues" evidence="1">
    <location>
        <begin position="61"/>
        <end position="70"/>
    </location>
</feature>
<dbReference type="GO" id="GO:0005737">
    <property type="term" value="C:cytoplasm"/>
    <property type="evidence" value="ECO:0007669"/>
    <property type="project" value="TreeGrafter"/>
</dbReference>
<dbReference type="OrthoDB" id="542881at2759"/>
<dbReference type="SMART" id="SM00256">
    <property type="entry name" value="FBOX"/>
    <property type="match status" value="1"/>
</dbReference>
<dbReference type="Gene3D" id="1.20.1280.50">
    <property type="match status" value="1"/>
</dbReference>
<dbReference type="PANTHER" id="PTHR12874">
    <property type="entry name" value="F-BOX ONLY PROTEIN 48-RELATED"/>
    <property type="match status" value="1"/>
</dbReference>
<dbReference type="Pfam" id="PF12937">
    <property type="entry name" value="F-box-like"/>
    <property type="match status" value="1"/>
</dbReference>
<feature type="region of interest" description="Disordered" evidence="1">
    <location>
        <begin position="232"/>
        <end position="270"/>
    </location>
</feature>
<proteinExistence type="predicted"/>
<name>A0A835WWF6_9CHLO</name>
<dbReference type="Proteomes" id="UP000613740">
    <property type="component" value="Unassembled WGS sequence"/>
</dbReference>
<dbReference type="InterPro" id="IPR057039">
    <property type="entry name" value="At5g52880_ARM"/>
</dbReference>
<dbReference type="InterPro" id="IPR001810">
    <property type="entry name" value="F-box_dom"/>
</dbReference>
<feature type="domain" description="F-box" evidence="2">
    <location>
        <begin position="87"/>
        <end position="136"/>
    </location>
</feature>
<dbReference type="AlphaFoldDB" id="A0A835WWF6"/>
<protein>
    <recommendedName>
        <fullName evidence="2">F-box domain-containing protein</fullName>
    </recommendedName>
</protein>
<dbReference type="PANTHER" id="PTHR12874:SF9">
    <property type="entry name" value="F-BOX ONLY PROTEIN 48"/>
    <property type="match status" value="1"/>
</dbReference>
<evidence type="ECO:0000259" key="2">
    <source>
        <dbReference type="PROSITE" id="PS50181"/>
    </source>
</evidence>
<dbReference type="PROSITE" id="PS50181">
    <property type="entry name" value="FBOX"/>
    <property type="match status" value="1"/>
</dbReference>
<dbReference type="EMBL" id="JAEHOD010000003">
    <property type="protein sequence ID" value="KAG2453675.1"/>
    <property type="molecule type" value="Genomic_DNA"/>
</dbReference>
<dbReference type="GO" id="GO:0019005">
    <property type="term" value="C:SCF ubiquitin ligase complex"/>
    <property type="evidence" value="ECO:0007669"/>
    <property type="project" value="TreeGrafter"/>
</dbReference>
<accession>A0A835WWF6</accession>
<feature type="compositionally biased region" description="Low complexity" evidence="1">
    <location>
        <begin position="232"/>
        <end position="245"/>
    </location>
</feature>
<comment type="caution">
    <text evidence="3">The sequence shown here is derived from an EMBL/GenBank/DDBJ whole genome shotgun (WGS) entry which is preliminary data.</text>
</comment>
<evidence type="ECO:0000313" key="4">
    <source>
        <dbReference type="Proteomes" id="UP000613740"/>
    </source>
</evidence>
<dbReference type="Pfam" id="PF24104">
    <property type="entry name" value="At5g52880_ARM"/>
    <property type="match status" value="1"/>
</dbReference>
<reference evidence="3" key="1">
    <citation type="journal article" date="2020" name="bioRxiv">
        <title>Comparative genomics of Chlamydomonas.</title>
        <authorList>
            <person name="Craig R.J."/>
            <person name="Hasan A.R."/>
            <person name="Ness R.W."/>
            <person name="Keightley P.D."/>
        </authorList>
    </citation>
    <scope>NUCLEOTIDE SEQUENCE</scope>
    <source>
        <strain evidence="3">CCAP 11/173</strain>
    </source>
</reference>
<gene>
    <name evidence="3" type="ORF">HYH02_001888</name>
</gene>
<dbReference type="InterPro" id="IPR036047">
    <property type="entry name" value="F-box-like_dom_sf"/>
</dbReference>
<feature type="region of interest" description="Disordered" evidence="1">
    <location>
        <begin position="53"/>
        <end position="86"/>
    </location>
</feature>